<evidence type="ECO:0000256" key="3">
    <source>
        <dbReference type="ARBA" id="ARBA00022840"/>
    </source>
</evidence>
<protein>
    <submittedName>
        <fullName evidence="5">ABC-type Fe3+/spermidine/putrescine transport system ATPase subunit</fullName>
    </submittedName>
</protein>
<feature type="domain" description="ABC transporter" evidence="4">
    <location>
        <begin position="19"/>
        <end position="249"/>
    </location>
</feature>
<reference evidence="5 6" key="1">
    <citation type="submission" date="2020-08" db="EMBL/GenBank/DDBJ databases">
        <title>Genomic Encyclopedia of Type Strains, Phase IV (KMG-IV): sequencing the most valuable type-strain genomes for metagenomic binning, comparative biology and taxonomic classification.</title>
        <authorList>
            <person name="Goeker M."/>
        </authorList>
    </citation>
    <scope>NUCLEOTIDE SEQUENCE [LARGE SCALE GENOMIC DNA]</scope>
    <source>
        <strain evidence="5 6">DSM 19979</strain>
    </source>
</reference>
<dbReference type="InterPro" id="IPR027417">
    <property type="entry name" value="P-loop_NTPase"/>
</dbReference>
<dbReference type="SMART" id="SM00382">
    <property type="entry name" value="AAA"/>
    <property type="match status" value="1"/>
</dbReference>
<dbReference type="InterPro" id="IPR013611">
    <property type="entry name" value="Transp-assoc_OB_typ2"/>
</dbReference>
<name>A0A840ACX9_9PROT</name>
<dbReference type="GO" id="GO:0016887">
    <property type="term" value="F:ATP hydrolysis activity"/>
    <property type="evidence" value="ECO:0007669"/>
    <property type="project" value="InterPro"/>
</dbReference>
<evidence type="ECO:0000256" key="2">
    <source>
        <dbReference type="ARBA" id="ARBA00022741"/>
    </source>
</evidence>
<dbReference type="PANTHER" id="PTHR42781">
    <property type="entry name" value="SPERMIDINE/PUTRESCINE IMPORT ATP-BINDING PROTEIN POTA"/>
    <property type="match status" value="1"/>
</dbReference>
<keyword evidence="3" id="KW-0067">ATP-binding</keyword>
<comment type="caution">
    <text evidence="5">The sequence shown here is derived from an EMBL/GenBank/DDBJ whole genome shotgun (WGS) entry which is preliminary data.</text>
</comment>
<dbReference type="FunFam" id="3.40.50.300:FF:000425">
    <property type="entry name" value="Probable ABC transporter, ATP-binding subunit"/>
    <property type="match status" value="1"/>
</dbReference>
<dbReference type="GO" id="GO:0005524">
    <property type="term" value="F:ATP binding"/>
    <property type="evidence" value="ECO:0007669"/>
    <property type="project" value="UniProtKB-KW"/>
</dbReference>
<dbReference type="InterPro" id="IPR003439">
    <property type="entry name" value="ABC_transporter-like_ATP-bd"/>
</dbReference>
<dbReference type="Pfam" id="PF08402">
    <property type="entry name" value="TOBE_2"/>
    <property type="match status" value="1"/>
</dbReference>
<keyword evidence="2" id="KW-0547">Nucleotide-binding</keyword>
<dbReference type="GO" id="GO:0043190">
    <property type="term" value="C:ATP-binding cassette (ABC) transporter complex"/>
    <property type="evidence" value="ECO:0007669"/>
    <property type="project" value="InterPro"/>
</dbReference>
<dbReference type="PROSITE" id="PS50893">
    <property type="entry name" value="ABC_TRANSPORTER_2"/>
    <property type="match status" value="1"/>
</dbReference>
<dbReference type="EMBL" id="JACIDJ010000002">
    <property type="protein sequence ID" value="MBB3898200.1"/>
    <property type="molecule type" value="Genomic_DNA"/>
</dbReference>
<dbReference type="InterPro" id="IPR003593">
    <property type="entry name" value="AAA+_ATPase"/>
</dbReference>
<accession>A0A840ACX9</accession>
<dbReference type="Pfam" id="PF00005">
    <property type="entry name" value="ABC_tran"/>
    <property type="match status" value="1"/>
</dbReference>
<dbReference type="SUPFAM" id="SSF52540">
    <property type="entry name" value="P-loop containing nucleoside triphosphate hydrolases"/>
    <property type="match status" value="1"/>
</dbReference>
<dbReference type="InterPro" id="IPR008995">
    <property type="entry name" value="Mo/tungstate-bd_C_term_dom"/>
</dbReference>
<dbReference type="InterPro" id="IPR017871">
    <property type="entry name" value="ABC_transporter-like_CS"/>
</dbReference>
<dbReference type="AlphaFoldDB" id="A0A840ACX9"/>
<evidence type="ECO:0000256" key="1">
    <source>
        <dbReference type="ARBA" id="ARBA00022448"/>
    </source>
</evidence>
<proteinExistence type="predicted"/>
<dbReference type="GO" id="GO:0022857">
    <property type="term" value="F:transmembrane transporter activity"/>
    <property type="evidence" value="ECO:0007669"/>
    <property type="project" value="InterPro"/>
</dbReference>
<keyword evidence="1" id="KW-0813">Transport</keyword>
<dbReference type="Proteomes" id="UP000553193">
    <property type="component" value="Unassembled WGS sequence"/>
</dbReference>
<keyword evidence="6" id="KW-1185">Reference proteome</keyword>
<dbReference type="GO" id="GO:0015697">
    <property type="term" value="P:quaternary ammonium group transport"/>
    <property type="evidence" value="ECO:0007669"/>
    <property type="project" value="UniProtKB-ARBA"/>
</dbReference>
<dbReference type="SUPFAM" id="SSF50331">
    <property type="entry name" value="MOP-like"/>
    <property type="match status" value="1"/>
</dbReference>
<gene>
    <name evidence="5" type="ORF">GGQ83_001637</name>
</gene>
<evidence type="ECO:0000313" key="6">
    <source>
        <dbReference type="Proteomes" id="UP000553193"/>
    </source>
</evidence>
<dbReference type="InterPro" id="IPR050093">
    <property type="entry name" value="ABC_SmlMolc_Importer"/>
</dbReference>
<organism evidence="5 6">
    <name type="scientific">Roseococcus suduntuyensis</name>
    <dbReference type="NCBI Taxonomy" id="455361"/>
    <lineage>
        <taxon>Bacteria</taxon>
        <taxon>Pseudomonadati</taxon>
        <taxon>Pseudomonadota</taxon>
        <taxon>Alphaproteobacteria</taxon>
        <taxon>Acetobacterales</taxon>
        <taxon>Roseomonadaceae</taxon>
        <taxon>Roseococcus</taxon>
    </lineage>
</organism>
<dbReference type="Gene3D" id="3.40.50.300">
    <property type="entry name" value="P-loop containing nucleotide triphosphate hydrolases"/>
    <property type="match status" value="1"/>
</dbReference>
<dbReference type="PROSITE" id="PS00211">
    <property type="entry name" value="ABC_TRANSPORTER_1"/>
    <property type="match status" value="1"/>
</dbReference>
<evidence type="ECO:0000313" key="5">
    <source>
        <dbReference type="EMBL" id="MBB3898200.1"/>
    </source>
</evidence>
<dbReference type="RefSeq" id="WP_260170503.1">
    <property type="nucleotide sequence ID" value="NZ_JACIDJ010000002.1"/>
</dbReference>
<dbReference type="PANTHER" id="PTHR42781:SF4">
    <property type="entry name" value="SPERMIDINE_PUTRESCINE IMPORT ATP-BINDING PROTEIN POTA"/>
    <property type="match status" value="1"/>
</dbReference>
<sequence>MDMNLPREANATATQAGGLRISAVSKSYGAVEVLHDVSLDVRPGSFVTLLGPSGSGKSTLLMCIAGFEAVGRGDITLDGASILELPPERRDFGMVFQGYALFPHLSVAENVAFPLSIRGMGRAERERRVADALAMVRLEGLSSRLPRQLSGGQQQRVALARAIVFSPRLLLLDEPLSALDRGLRAEMQEELKRLHGELGLSFIYVTHDQEEALFLSDQVAILNHGRIQQIGPPEALYARPVNQFVAGFLGRSNLLRLHGEVRAGMFHTGGPVLAGTEIATPALPDGAHSFTFCHRPERATLAAPGGGPGLEGVVTDVAYHGTTLDVTVRLPDGALFQVALLNRGARPVQGDAVRVVPDPDSLTPLADGE</sequence>
<evidence type="ECO:0000259" key="4">
    <source>
        <dbReference type="PROSITE" id="PS50893"/>
    </source>
</evidence>